<feature type="domain" description="MobA/VirD2-like nuclease" evidence="2">
    <location>
        <begin position="76"/>
        <end position="190"/>
    </location>
</feature>
<geneLocation type="plasmid" evidence="3 4">
    <name>unnamed</name>
</geneLocation>
<name>A0ABY5STT5_9MICO</name>
<dbReference type="RefSeq" id="WP_265420496.1">
    <property type="nucleotide sequence ID" value="NZ_CP093444.1"/>
</dbReference>
<keyword evidence="3" id="KW-0614">Plasmid</keyword>
<dbReference type="Proteomes" id="UP001064879">
    <property type="component" value="Plasmid unnamed"/>
</dbReference>
<proteinExistence type="predicted"/>
<organism evidence="3 4">
    <name type="scientific">Brevibacterium spongiae</name>
    <dbReference type="NCBI Taxonomy" id="2909672"/>
    <lineage>
        <taxon>Bacteria</taxon>
        <taxon>Bacillati</taxon>
        <taxon>Actinomycetota</taxon>
        <taxon>Actinomycetes</taxon>
        <taxon>Micrococcales</taxon>
        <taxon>Brevibacteriaceae</taxon>
        <taxon>Brevibacterium</taxon>
    </lineage>
</organism>
<dbReference type="Pfam" id="PF03432">
    <property type="entry name" value="Relaxase"/>
    <property type="match status" value="1"/>
</dbReference>
<accession>A0ABY5STT5</accession>
<evidence type="ECO:0000313" key="3">
    <source>
        <dbReference type="EMBL" id="UVI38010.1"/>
    </source>
</evidence>
<feature type="region of interest" description="Disordered" evidence="1">
    <location>
        <begin position="458"/>
        <end position="537"/>
    </location>
</feature>
<evidence type="ECO:0000313" key="4">
    <source>
        <dbReference type="Proteomes" id="UP001064879"/>
    </source>
</evidence>
<dbReference type="EMBL" id="CP093444">
    <property type="protein sequence ID" value="UVI38010.1"/>
    <property type="molecule type" value="Genomic_DNA"/>
</dbReference>
<gene>
    <name evidence="3" type="ORF">L1F31_18665</name>
</gene>
<reference evidence="3" key="1">
    <citation type="submission" date="2022-03" db="EMBL/GenBank/DDBJ databases">
        <title>Brevibacterium spongiae sp. nov., isolated from marine sponge.</title>
        <authorList>
            <person name="Li Z."/>
            <person name="Zhang M."/>
        </authorList>
    </citation>
    <scope>NUCLEOTIDE SEQUENCE</scope>
    <source>
        <strain evidence="3">WHS-Z9</strain>
        <plasmid evidence="3">unnamed</plasmid>
    </source>
</reference>
<evidence type="ECO:0000256" key="1">
    <source>
        <dbReference type="SAM" id="MobiDB-lite"/>
    </source>
</evidence>
<feature type="compositionally biased region" description="Polar residues" evidence="1">
    <location>
        <begin position="471"/>
        <end position="488"/>
    </location>
</feature>
<feature type="compositionally biased region" description="Basic and acidic residues" evidence="1">
    <location>
        <begin position="458"/>
        <end position="467"/>
    </location>
</feature>
<protein>
    <submittedName>
        <fullName evidence="3">Relaxase/mobilization nuclease domain-containing protein</fullName>
    </submittedName>
</protein>
<feature type="compositionally biased region" description="Basic and acidic residues" evidence="1">
    <location>
        <begin position="523"/>
        <end position="537"/>
    </location>
</feature>
<sequence>MMPNITRGGKMPGLIMYLAGPGRANEHTNPHIVAGSDHVAVMVDAGVELSHDDALDIARALDQPRKAFGTKVTSPVKEWNEEKGKRETVGRKDSHVWHCSLSLRSDEGKLTDAAWETIANEFATRMGFIDPDGAKSSRWVAIHHGASKNGNDHIHFVAQMVTEDGSKARTHNDFKRAQQICSELEKEHGLAITEGRETGQALSAEKPGEKRRADREQAPWVEKIELRRRLRAALAGSKSEANFVARVYEAGVIIRPRFAEGRTNEVTGYSVALPAPAGSDRSPIFYAPSKLDKSLSLPKVREALGTYSNGDPQALGVWQEHHRSTRAAAKPRMGAVDRGLRERVQQGRVTHADLARIFAAGSMKYEINKPGPLAQMSEAHAQVAMNPPAYGYMSRQMDRAASKNAAEGWNAILMQAARLSRVMADTNFGGNRPQLAAASVALGAMVVAEAQTRLDEAAARGAARREAMAATQSQTHDGGTLSPDTGMSRQEAERMQSLLRSQRGRGPTPDRTPLQPPTAKPHRAPEQERGQDEGRER</sequence>
<feature type="compositionally biased region" description="Basic and acidic residues" evidence="1">
    <location>
        <begin position="206"/>
        <end position="216"/>
    </location>
</feature>
<feature type="region of interest" description="Disordered" evidence="1">
    <location>
        <begin position="192"/>
        <end position="216"/>
    </location>
</feature>
<evidence type="ECO:0000259" key="2">
    <source>
        <dbReference type="Pfam" id="PF03432"/>
    </source>
</evidence>
<dbReference type="InterPro" id="IPR005094">
    <property type="entry name" value="Endonuclease_MobA/VirD2"/>
</dbReference>
<keyword evidence="4" id="KW-1185">Reference proteome</keyword>